<keyword evidence="1" id="KW-0732">Signal</keyword>
<dbReference type="InterPro" id="IPR012910">
    <property type="entry name" value="Plug_dom"/>
</dbReference>
<dbReference type="PROSITE" id="PS52016">
    <property type="entry name" value="TONB_DEPENDENT_REC_3"/>
    <property type="match status" value="1"/>
</dbReference>
<dbReference type="PANTHER" id="PTHR30069">
    <property type="entry name" value="TONB-DEPENDENT OUTER MEMBRANE RECEPTOR"/>
    <property type="match status" value="1"/>
</dbReference>
<reference evidence="3" key="1">
    <citation type="submission" date="2018-05" db="EMBL/GenBank/DDBJ databases">
        <authorList>
            <person name="Lanie J.A."/>
            <person name="Ng W.-L."/>
            <person name="Kazmierczak K.M."/>
            <person name="Andrzejewski T.M."/>
            <person name="Davidsen T.M."/>
            <person name="Wayne K.J."/>
            <person name="Tettelin H."/>
            <person name="Glass J.I."/>
            <person name="Rusch D."/>
            <person name="Podicherti R."/>
            <person name="Tsui H.-C.T."/>
            <person name="Winkler M.E."/>
        </authorList>
    </citation>
    <scope>NUCLEOTIDE SEQUENCE</scope>
</reference>
<dbReference type="GO" id="GO:0015344">
    <property type="term" value="F:siderophore uptake transmembrane transporter activity"/>
    <property type="evidence" value="ECO:0007669"/>
    <property type="project" value="TreeGrafter"/>
</dbReference>
<feature type="domain" description="TonB-dependent receptor plug" evidence="2">
    <location>
        <begin position="57"/>
        <end position="149"/>
    </location>
</feature>
<gene>
    <name evidence="3" type="ORF">METZ01_LOCUS330051</name>
</gene>
<dbReference type="GO" id="GO:0009279">
    <property type="term" value="C:cell outer membrane"/>
    <property type="evidence" value="ECO:0007669"/>
    <property type="project" value="TreeGrafter"/>
</dbReference>
<dbReference type="Pfam" id="PF07715">
    <property type="entry name" value="Plug"/>
    <property type="match status" value="1"/>
</dbReference>
<sequence length="255" mass="27889">MIGFRDVTKSLKLDEDINDIGKVFMVTDTIKIEEIVVDAHHELQPKSFSSNIYITGGQYHSNLKSSLALTLEEETGLSIRSMGQGTTQPVLRGYSGDRFLLTEDGITAGDLSNTSIDHTVSMDMASYNKVRVIRGPEALLYGSNTIGGVINVSRQIDSETRFKKTSLQGILGTESSNSSLFGNVVCYLPLNYKHQLRFSLLSRNTGDQISPIGPLANTALSNLEVTGSYSYFGKDYRSTFSYGQLAMNYGIPGSP</sequence>
<protein>
    <recommendedName>
        <fullName evidence="2">TonB-dependent receptor plug domain-containing protein</fullName>
    </recommendedName>
</protein>
<dbReference type="InterPro" id="IPR037066">
    <property type="entry name" value="Plug_dom_sf"/>
</dbReference>
<dbReference type="Gene3D" id="2.170.130.10">
    <property type="entry name" value="TonB-dependent receptor, plug domain"/>
    <property type="match status" value="1"/>
</dbReference>
<evidence type="ECO:0000259" key="2">
    <source>
        <dbReference type="Pfam" id="PF07715"/>
    </source>
</evidence>
<name>A0A382PWF6_9ZZZZ</name>
<dbReference type="GO" id="GO:0044718">
    <property type="term" value="P:siderophore transmembrane transport"/>
    <property type="evidence" value="ECO:0007669"/>
    <property type="project" value="TreeGrafter"/>
</dbReference>
<dbReference type="EMBL" id="UINC01109992">
    <property type="protein sequence ID" value="SVC77197.1"/>
    <property type="molecule type" value="Genomic_DNA"/>
</dbReference>
<dbReference type="InterPro" id="IPR039426">
    <property type="entry name" value="TonB-dep_rcpt-like"/>
</dbReference>
<proteinExistence type="predicted"/>
<dbReference type="AlphaFoldDB" id="A0A382PWF6"/>
<evidence type="ECO:0000256" key="1">
    <source>
        <dbReference type="ARBA" id="ARBA00022729"/>
    </source>
</evidence>
<feature type="non-terminal residue" evidence="3">
    <location>
        <position position="1"/>
    </location>
</feature>
<organism evidence="3">
    <name type="scientific">marine metagenome</name>
    <dbReference type="NCBI Taxonomy" id="408172"/>
    <lineage>
        <taxon>unclassified sequences</taxon>
        <taxon>metagenomes</taxon>
        <taxon>ecological metagenomes</taxon>
    </lineage>
</organism>
<feature type="non-terminal residue" evidence="3">
    <location>
        <position position="255"/>
    </location>
</feature>
<dbReference type="SUPFAM" id="SSF56935">
    <property type="entry name" value="Porins"/>
    <property type="match status" value="1"/>
</dbReference>
<accession>A0A382PWF6</accession>
<dbReference type="PANTHER" id="PTHR30069:SF29">
    <property type="entry name" value="HEMOGLOBIN AND HEMOGLOBIN-HAPTOGLOBIN-BINDING PROTEIN 1-RELATED"/>
    <property type="match status" value="1"/>
</dbReference>
<evidence type="ECO:0000313" key="3">
    <source>
        <dbReference type="EMBL" id="SVC77197.1"/>
    </source>
</evidence>